<reference evidence="2" key="1">
    <citation type="submission" date="2006-02" db="EMBL/GenBank/DDBJ databases">
        <title>Complete sequence of plasmid 1 of Rhodoferax ferrireducens DSM 15236.</title>
        <authorList>
            <person name="Copeland A."/>
            <person name="Lucas S."/>
            <person name="Lapidus A."/>
            <person name="Barry K."/>
            <person name="Detter J.C."/>
            <person name="Glavina del Rio T."/>
            <person name="Hammon N."/>
            <person name="Israni S."/>
            <person name="Pitluck S."/>
            <person name="Brettin T."/>
            <person name="Bruce D."/>
            <person name="Han C."/>
            <person name="Tapia R."/>
            <person name="Gilna P."/>
            <person name="Kiss H."/>
            <person name="Schmutz J."/>
            <person name="Larimer F."/>
            <person name="Land M."/>
            <person name="Kyrpides N."/>
            <person name="Ivanova N."/>
            <person name="Richardson P."/>
        </authorList>
    </citation>
    <scope>NUCLEOTIDE SEQUENCE [LARGE SCALE GENOMIC DNA]</scope>
    <source>
        <strain evidence="2">ATCC BAA-621 / DSM 15236 / T118</strain>
        <plasmid evidence="2">Plasmid pDSM15236</plasmid>
    </source>
</reference>
<keyword evidence="2" id="KW-1185">Reference proteome</keyword>
<proteinExistence type="predicted"/>
<dbReference type="HOGENOM" id="CLU_773568_0_0_4"/>
<keyword evidence="1" id="KW-0614">Plasmid</keyword>
<protein>
    <submittedName>
        <fullName evidence="1">Uncharacterized protein</fullName>
    </submittedName>
</protein>
<accession>Q21QE6</accession>
<dbReference type="KEGG" id="rfr:Rfer_4313"/>
<geneLocation type="plasmid" evidence="2">
    <name>pDSM15236</name>
</geneLocation>
<dbReference type="EMBL" id="CP000268">
    <property type="protein sequence ID" value="ABD71999.1"/>
    <property type="molecule type" value="Genomic_DNA"/>
</dbReference>
<gene>
    <name evidence="1" type="ordered locus">Rfer_4313</name>
</gene>
<dbReference type="AlphaFoldDB" id="Q21QE6"/>
<organism evidence="1 2">
    <name type="scientific">Albidiferax ferrireducens (strain ATCC BAA-621 / DSM 15236 / T118)</name>
    <name type="common">Rhodoferax ferrireducens</name>
    <dbReference type="NCBI Taxonomy" id="338969"/>
    <lineage>
        <taxon>Bacteria</taxon>
        <taxon>Pseudomonadati</taxon>
        <taxon>Pseudomonadota</taxon>
        <taxon>Betaproteobacteria</taxon>
        <taxon>Burkholderiales</taxon>
        <taxon>Comamonadaceae</taxon>
        <taxon>Rhodoferax</taxon>
    </lineage>
</organism>
<evidence type="ECO:0000313" key="2">
    <source>
        <dbReference type="Proteomes" id="UP000008332"/>
    </source>
</evidence>
<sequence>MACWALLTRYPKNMRFTSPFNGSPRISDLPEIVFASSPEGLVSKGDFASMRRYLMLSGDHEGQDRARTALLQAAANNLACTPAKRVVRIRLYAWPVTVAYRTGVQMPSTMGIGIAQQPQVVLKLRELWSRAFGAANGVLVSPLSSCTHVNSVLSVGPIAIRDCVRHGISILEGKPQTRAWTFDADGIRMEQASPELPATFLFGAYVCWDFNGQEPELSLTPDVTFEMQQLARGLFTSQRDSVESVHVGEPVVYHEAVTQAQGMLLSAMLRRSVFLGRALDLTTRVEQDSLQVQAMYVDPNNDDDLSIEWSYNNLWRPGNHLTEISAMVEQEALAIQRRQQVPESPCIPSLFEQSSKFH</sequence>
<dbReference type="Proteomes" id="UP000008332">
    <property type="component" value="Plasmid unnamed1"/>
</dbReference>
<name>Q21QE6_ALBFT</name>
<evidence type="ECO:0000313" key="1">
    <source>
        <dbReference type="EMBL" id="ABD71999.1"/>
    </source>
</evidence>